<dbReference type="OrthoDB" id="39139at2157"/>
<protein>
    <recommendedName>
        <fullName evidence="6">Diphthine synthase</fullName>
        <ecNumber evidence="6">2.1.1.98</ecNumber>
    </recommendedName>
    <alternativeName>
        <fullName evidence="6">Diphthamide biosynthesis methyltransferase</fullName>
    </alternativeName>
</protein>
<dbReference type="GO" id="GO:0032259">
    <property type="term" value="P:methylation"/>
    <property type="evidence" value="ECO:0007669"/>
    <property type="project" value="UniProtKB-KW"/>
</dbReference>
<comment type="similarity">
    <text evidence="2 6">Belongs to the diphthine synthase family.</text>
</comment>
<feature type="binding site" evidence="6 7">
    <location>
        <position position="164"/>
    </location>
    <ligand>
        <name>S-adenosyl-L-methionine</name>
        <dbReference type="ChEBI" id="CHEBI:59789"/>
    </ligand>
</feature>
<feature type="domain" description="Tetrapyrrole methylase" evidence="8">
    <location>
        <begin position="1"/>
        <end position="210"/>
    </location>
</feature>
<dbReference type="KEGG" id="ave:Arcve_1504"/>
<comment type="pathway">
    <text evidence="1 6">Protein modification; peptidyl-diphthamide biosynthesis.</text>
</comment>
<organism evidence="9 10">
    <name type="scientific">Archaeoglobus veneficus (strain DSM 11195 / SNP6)</name>
    <dbReference type="NCBI Taxonomy" id="693661"/>
    <lineage>
        <taxon>Archaea</taxon>
        <taxon>Methanobacteriati</taxon>
        <taxon>Methanobacteriota</taxon>
        <taxon>Archaeoglobi</taxon>
        <taxon>Archaeoglobales</taxon>
        <taxon>Archaeoglobaceae</taxon>
        <taxon>Archaeoglobus</taxon>
    </lineage>
</organism>
<dbReference type="HOGENOM" id="CLU_066040_0_0_2"/>
<dbReference type="SUPFAM" id="SSF53790">
    <property type="entry name" value="Tetrapyrrole methylase"/>
    <property type="match status" value="1"/>
</dbReference>
<comment type="subunit">
    <text evidence="6">Homodimer.</text>
</comment>
<dbReference type="EC" id="2.1.1.98" evidence="6"/>
<dbReference type="HAMAP" id="MF_01084">
    <property type="entry name" value="Diphthine_synth"/>
    <property type="match status" value="1"/>
</dbReference>
<dbReference type="InterPro" id="IPR004551">
    <property type="entry name" value="Dphthn_synthase"/>
</dbReference>
<gene>
    <name evidence="6" type="primary">dphB</name>
    <name evidence="9" type="ordered locus">Arcve_1504</name>
</gene>
<dbReference type="NCBIfam" id="TIGR00522">
    <property type="entry name" value="dph5"/>
    <property type="match status" value="1"/>
</dbReference>
<dbReference type="UniPathway" id="UPA00559"/>
<dbReference type="InterPro" id="IPR035996">
    <property type="entry name" value="4pyrrol_Methylase_sf"/>
</dbReference>
<dbReference type="eggNOG" id="arCOG04161">
    <property type="taxonomic scope" value="Archaea"/>
</dbReference>
<evidence type="ECO:0000256" key="6">
    <source>
        <dbReference type="HAMAP-Rule" id="MF_01084"/>
    </source>
</evidence>
<evidence type="ECO:0000313" key="9">
    <source>
        <dbReference type="EMBL" id="AEA47506.1"/>
    </source>
</evidence>
<evidence type="ECO:0000256" key="2">
    <source>
        <dbReference type="ARBA" id="ARBA00006729"/>
    </source>
</evidence>
<evidence type="ECO:0000259" key="8">
    <source>
        <dbReference type="Pfam" id="PF00590"/>
    </source>
</evidence>
<dbReference type="PANTHER" id="PTHR10882:SF0">
    <property type="entry name" value="DIPHTHINE METHYL ESTER SYNTHASE"/>
    <property type="match status" value="1"/>
</dbReference>
<reference evidence="9 10" key="1">
    <citation type="submission" date="2011-03" db="EMBL/GenBank/DDBJ databases">
        <title>The complete genome of Archaeoglobus veneficus SNP6.</title>
        <authorList>
            <consortium name="US DOE Joint Genome Institute (JGI-PGF)"/>
            <person name="Lucas S."/>
            <person name="Copeland A."/>
            <person name="Lapidus A."/>
            <person name="Bruce D."/>
            <person name="Goodwin L."/>
            <person name="Pitluck S."/>
            <person name="Kyrpides N."/>
            <person name="Mavromatis K."/>
            <person name="Pagani I."/>
            <person name="Ivanova N."/>
            <person name="Mikhailova N."/>
            <person name="Lu M."/>
            <person name="Detter J.C."/>
            <person name="Tapia R."/>
            <person name="Han C."/>
            <person name="Land M."/>
            <person name="Hauser L."/>
            <person name="Markowitz V."/>
            <person name="Cheng J.-F."/>
            <person name="Hugenholtz P."/>
            <person name="Woyke T."/>
            <person name="Wu D."/>
            <person name="Spring S."/>
            <person name="Brambilla E."/>
            <person name="Klenk H.-P."/>
            <person name="Eisen J.A."/>
        </authorList>
    </citation>
    <scope>NUCLEOTIDE SEQUENCE [LARGE SCALE GENOMIC DNA]</scope>
    <source>
        <strain>SNP6</strain>
    </source>
</reference>
<dbReference type="InterPro" id="IPR014777">
    <property type="entry name" value="4pyrrole_Mease_sub1"/>
</dbReference>
<dbReference type="Gene3D" id="3.30.950.10">
    <property type="entry name" value="Methyltransferase, Cobalt-precorrin-4 Transmethylase, Domain 2"/>
    <property type="match status" value="1"/>
</dbReference>
<dbReference type="GeneID" id="10394628"/>
<evidence type="ECO:0000256" key="1">
    <source>
        <dbReference type="ARBA" id="ARBA00005156"/>
    </source>
</evidence>
<dbReference type="RefSeq" id="WP_013684167.1">
    <property type="nucleotide sequence ID" value="NC_015320.1"/>
</dbReference>
<feature type="binding site" evidence="6 7">
    <location>
        <position position="88"/>
    </location>
    <ligand>
        <name>S-adenosyl-L-methionine</name>
        <dbReference type="ChEBI" id="CHEBI:59789"/>
    </ligand>
</feature>
<feature type="binding site" evidence="6 7">
    <location>
        <position position="85"/>
    </location>
    <ligand>
        <name>S-adenosyl-L-methionine</name>
        <dbReference type="ChEBI" id="CHEBI:59789"/>
    </ligand>
</feature>
<dbReference type="Proteomes" id="UP000008136">
    <property type="component" value="Chromosome"/>
</dbReference>
<dbReference type="GO" id="GO:0004164">
    <property type="term" value="F:diphthine synthase activity"/>
    <property type="evidence" value="ECO:0007669"/>
    <property type="project" value="UniProtKB-UniRule"/>
</dbReference>
<feature type="binding site" evidence="6 7">
    <location>
        <begin position="113"/>
        <end position="114"/>
    </location>
    <ligand>
        <name>S-adenosyl-L-methionine</name>
        <dbReference type="ChEBI" id="CHEBI:59789"/>
    </ligand>
</feature>
<comment type="catalytic activity">
    <reaction evidence="6">
        <text>2-[(3S)-amino-3-carboxypropyl]-L-histidyl-[translation elongation factor 2] + 3 S-adenosyl-L-methionine = diphthine-[translation elongation factor 2] + 3 S-adenosyl-L-homocysteine + 3 H(+)</text>
        <dbReference type="Rhea" id="RHEA:36415"/>
        <dbReference type="Rhea" id="RHEA-COMP:9749"/>
        <dbReference type="Rhea" id="RHEA-COMP:10172"/>
        <dbReference type="ChEBI" id="CHEBI:15378"/>
        <dbReference type="ChEBI" id="CHEBI:57856"/>
        <dbReference type="ChEBI" id="CHEBI:59789"/>
        <dbReference type="ChEBI" id="CHEBI:73995"/>
        <dbReference type="ChEBI" id="CHEBI:82696"/>
        <dbReference type="EC" id="2.1.1.98"/>
    </reaction>
</comment>
<proteinExistence type="inferred from homology"/>
<evidence type="ECO:0000256" key="4">
    <source>
        <dbReference type="ARBA" id="ARBA00022679"/>
    </source>
</evidence>
<comment type="function">
    <text evidence="6">S-adenosyl-L-methionine-dependent methyltransferase that catalyzes the trimethylation of the amino group of the modified target histidine residue in translation elongation factor 2 (EF-2), to form an intermediate called diphthine. The three successive methylation reactions represent the second step of diphthamide biosynthesis.</text>
</comment>
<dbReference type="PIRSF" id="PIRSF036432">
    <property type="entry name" value="Diphthine_synth"/>
    <property type="match status" value="1"/>
</dbReference>
<dbReference type="Pfam" id="PF00590">
    <property type="entry name" value="TP_methylase"/>
    <property type="match status" value="1"/>
</dbReference>
<evidence type="ECO:0000313" key="10">
    <source>
        <dbReference type="Proteomes" id="UP000008136"/>
    </source>
</evidence>
<sequence length="253" mass="27816">MLTFIGMGLWDEKDISLKGLEEAKKADVVCVEFYTSRLMGTSLERIEELLGRKIRVLERSDLEENSGALIEEAKTKNVAILVPGDPMVATTHSALRLEAEQKGVKTRIIHGASISSAVCGLTGLHNYRFGKSATVSYPYGKPSATPVNVVHANWSVDAHTLLYLDLHPEPMLISQAVEILRSAGLEDCFAVGIARAGSDEPVVKCDTLEKLKNHEFGEGLHIMVILAETLHFMEYECLRAFASAPPELERLVK</sequence>
<dbReference type="Gene3D" id="3.40.1010.10">
    <property type="entry name" value="Cobalt-precorrin-4 Transmethylase, Domain 1"/>
    <property type="match status" value="1"/>
</dbReference>
<dbReference type="AlphaFoldDB" id="F2KPA2"/>
<dbReference type="InterPro" id="IPR000878">
    <property type="entry name" value="4pyrrol_Mease"/>
</dbReference>
<accession>F2KPA2</accession>
<evidence type="ECO:0000256" key="3">
    <source>
        <dbReference type="ARBA" id="ARBA00022603"/>
    </source>
</evidence>
<dbReference type="GO" id="GO:0017183">
    <property type="term" value="P:protein histidyl modification to diphthamide"/>
    <property type="evidence" value="ECO:0007669"/>
    <property type="project" value="UniProtKB-UniRule"/>
</dbReference>
<evidence type="ECO:0000256" key="5">
    <source>
        <dbReference type="ARBA" id="ARBA00022691"/>
    </source>
</evidence>
<feature type="binding site" evidence="6 7">
    <location>
        <position position="196"/>
    </location>
    <ligand>
        <name>S-adenosyl-L-methionine</name>
        <dbReference type="ChEBI" id="CHEBI:59789"/>
    </ligand>
</feature>
<keyword evidence="10" id="KW-1185">Reference proteome</keyword>
<dbReference type="InterPro" id="IPR014776">
    <property type="entry name" value="4pyrrole_Mease_sub2"/>
</dbReference>
<dbReference type="EMBL" id="CP002588">
    <property type="protein sequence ID" value="AEA47506.1"/>
    <property type="molecule type" value="Genomic_DNA"/>
</dbReference>
<dbReference type="STRING" id="693661.Arcve_1504"/>
<evidence type="ECO:0000256" key="7">
    <source>
        <dbReference type="PIRSR" id="PIRSR036432-1"/>
    </source>
</evidence>
<keyword evidence="4 6" id="KW-0808">Transferase</keyword>
<keyword evidence="3 6" id="KW-0489">Methyltransferase</keyword>
<dbReference type="PANTHER" id="PTHR10882">
    <property type="entry name" value="DIPHTHINE SYNTHASE"/>
    <property type="match status" value="1"/>
</dbReference>
<keyword evidence="5 6" id="KW-0949">S-adenosyl-L-methionine</keyword>
<dbReference type="CDD" id="cd11647">
    <property type="entry name" value="DHP5_DphB"/>
    <property type="match status" value="1"/>
</dbReference>
<feature type="binding site" evidence="6 7">
    <location>
        <position position="9"/>
    </location>
    <ligand>
        <name>S-adenosyl-L-methionine</name>
        <dbReference type="ChEBI" id="CHEBI:59789"/>
    </ligand>
</feature>
<feature type="binding site" evidence="6 7">
    <location>
        <position position="221"/>
    </location>
    <ligand>
        <name>S-adenosyl-L-methionine</name>
        <dbReference type="ChEBI" id="CHEBI:59789"/>
    </ligand>
</feature>
<name>F2KPA2_ARCVS</name>